<dbReference type="PROSITE" id="PS00518">
    <property type="entry name" value="ZF_RING_1"/>
    <property type="match status" value="1"/>
</dbReference>
<dbReference type="Pfam" id="PF00097">
    <property type="entry name" value="zf-C3HC4"/>
    <property type="match status" value="1"/>
</dbReference>
<feature type="domain" description="RING-type" evidence="7">
    <location>
        <begin position="106"/>
        <end position="154"/>
    </location>
</feature>
<name>A0A2T3AGH2_9PEZI</name>
<evidence type="ECO:0000256" key="4">
    <source>
        <dbReference type="PROSITE-ProRule" id="PRU00207"/>
    </source>
</evidence>
<keyword evidence="10" id="KW-1185">Reference proteome</keyword>
<dbReference type="Proteomes" id="UP000241462">
    <property type="component" value="Unassembled WGS sequence"/>
</dbReference>
<dbReference type="Gene3D" id="3.30.40.10">
    <property type="entry name" value="Zinc/RING finger domain, C3HC4 (zinc finger)"/>
    <property type="match status" value="2"/>
</dbReference>
<feature type="coiled-coil region" evidence="5">
    <location>
        <begin position="373"/>
        <end position="400"/>
    </location>
</feature>
<dbReference type="SUPFAM" id="SSF49599">
    <property type="entry name" value="TRAF domain-like"/>
    <property type="match status" value="1"/>
</dbReference>
<dbReference type="STRING" id="2025994.A0A2T3AGH2"/>
<accession>A0A2T3AGH2</accession>
<dbReference type="PROSITE" id="PS50089">
    <property type="entry name" value="ZF_RING_2"/>
    <property type="match status" value="1"/>
</dbReference>
<dbReference type="InterPro" id="IPR018957">
    <property type="entry name" value="Znf_C3HC4_RING-type"/>
</dbReference>
<evidence type="ECO:0000256" key="3">
    <source>
        <dbReference type="ARBA" id="ARBA00022833"/>
    </source>
</evidence>
<keyword evidence="5" id="KW-0175">Coiled coil</keyword>
<organism evidence="9 10">
    <name type="scientific">Coniella lustricola</name>
    <dbReference type="NCBI Taxonomy" id="2025994"/>
    <lineage>
        <taxon>Eukaryota</taxon>
        <taxon>Fungi</taxon>
        <taxon>Dikarya</taxon>
        <taxon>Ascomycota</taxon>
        <taxon>Pezizomycotina</taxon>
        <taxon>Sordariomycetes</taxon>
        <taxon>Sordariomycetidae</taxon>
        <taxon>Diaporthales</taxon>
        <taxon>Schizoparmaceae</taxon>
        <taxon>Coniella</taxon>
    </lineage>
</organism>
<feature type="zinc finger region" description="TRAF-type" evidence="4">
    <location>
        <begin position="264"/>
        <end position="319"/>
    </location>
</feature>
<evidence type="ECO:0000256" key="1">
    <source>
        <dbReference type="ARBA" id="ARBA00022723"/>
    </source>
</evidence>
<dbReference type="InterPro" id="IPR017907">
    <property type="entry name" value="Znf_RING_CS"/>
</dbReference>
<dbReference type="InterPro" id="IPR013083">
    <property type="entry name" value="Znf_RING/FYVE/PHD"/>
</dbReference>
<feature type="region of interest" description="Disordered" evidence="6">
    <location>
        <begin position="485"/>
        <end position="532"/>
    </location>
</feature>
<feature type="region of interest" description="Disordered" evidence="6">
    <location>
        <begin position="1"/>
        <end position="24"/>
    </location>
</feature>
<dbReference type="PANTHER" id="PTHR10131">
    <property type="entry name" value="TNF RECEPTOR ASSOCIATED FACTOR"/>
    <property type="match status" value="1"/>
</dbReference>
<evidence type="ECO:0000259" key="8">
    <source>
        <dbReference type="PROSITE" id="PS50145"/>
    </source>
</evidence>
<keyword evidence="3 4" id="KW-0862">Zinc</keyword>
<gene>
    <name evidence="9" type="ORF">BD289DRAFT_107171</name>
</gene>
<dbReference type="InterPro" id="IPR001293">
    <property type="entry name" value="Znf_TRAF"/>
</dbReference>
<sequence length="532" mass="59583">MPPSNTPESNEERSQWPGQNFGHGLAAEARVDANEPFRFRGLSTQPHPYWRVAHSRTASEEILYGSLPTPSPQSDQYRTAEECEVPWPIDWQALDYVDKVDDNLMCSICRTPFDLPVSTNPCDHSFCRPCLDQYLHASHGNSLSSERVPCPVCRTSLDHSGWAPGNAHSPAEHVARPSGRLLLAMLDQLTVKCPNNPRLCTWTGPRSTLLQHIRSHCRFTKVHCVSRNCTQLIVRGSQSQECQHFDTICSYCEADIVKAEQYEHLMLDCPTYIEKCSTCRDRVPRDQMVAHQIECWQQPGECLYASDGCTAKAKRGELQSHQLSCIYGQVSLLRSSFAQRMDTSDSLALSNRTRVTMQLQQLSTKTEDTHVRMRRLEGEVRALSEENRALKTALAEQQEKQLEAMSFNMGPAGPAAGGLLSELDSRNTEMLQYLHDQGARQFAMLQNRLKPLEEGHHDLNGRLGSLEMQVRWLRSIGRLQQRQNNLGSGMNATSQASSETSVAARDGVGEASSAAGAAAERRLSDQMDRARM</sequence>
<feature type="compositionally biased region" description="Basic and acidic residues" evidence="6">
    <location>
        <begin position="519"/>
        <end position="532"/>
    </location>
</feature>
<dbReference type="InterPro" id="IPR001841">
    <property type="entry name" value="Znf_RING"/>
</dbReference>
<evidence type="ECO:0000256" key="6">
    <source>
        <dbReference type="SAM" id="MobiDB-lite"/>
    </source>
</evidence>
<protein>
    <recommendedName>
        <fullName evidence="11">RING-type domain-containing protein</fullName>
    </recommendedName>
</protein>
<dbReference type="PANTHER" id="PTHR10131:SF94">
    <property type="entry name" value="TNF RECEPTOR-ASSOCIATED FACTOR 4"/>
    <property type="match status" value="1"/>
</dbReference>
<dbReference type="InParanoid" id="A0A2T3AGH2"/>
<feature type="compositionally biased region" description="Polar residues" evidence="6">
    <location>
        <begin position="485"/>
        <end position="501"/>
    </location>
</feature>
<dbReference type="SUPFAM" id="SSF57850">
    <property type="entry name" value="RING/U-box"/>
    <property type="match status" value="1"/>
</dbReference>
<evidence type="ECO:0000256" key="2">
    <source>
        <dbReference type="ARBA" id="ARBA00022771"/>
    </source>
</evidence>
<keyword evidence="1 4" id="KW-0479">Metal-binding</keyword>
<evidence type="ECO:0000313" key="9">
    <source>
        <dbReference type="EMBL" id="PSR97311.1"/>
    </source>
</evidence>
<dbReference type="EMBL" id="KZ678392">
    <property type="protein sequence ID" value="PSR97311.1"/>
    <property type="molecule type" value="Genomic_DNA"/>
</dbReference>
<dbReference type="PROSITE" id="PS50145">
    <property type="entry name" value="ZF_TRAF"/>
    <property type="match status" value="1"/>
</dbReference>
<evidence type="ECO:0000256" key="5">
    <source>
        <dbReference type="SAM" id="Coils"/>
    </source>
</evidence>
<evidence type="ECO:0000259" key="7">
    <source>
        <dbReference type="PROSITE" id="PS50089"/>
    </source>
</evidence>
<feature type="domain" description="TRAF-type" evidence="8">
    <location>
        <begin position="264"/>
        <end position="319"/>
    </location>
</feature>
<evidence type="ECO:0008006" key="11">
    <source>
        <dbReference type="Google" id="ProtNLM"/>
    </source>
</evidence>
<evidence type="ECO:0000313" key="10">
    <source>
        <dbReference type="Proteomes" id="UP000241462"/>
    </source>
</evidence>
<dbReference type="OrthoDB" id="1630758at2759"/>
<keyword evidence="2 4" id="KW-0863">Zinc-finger</keyword>
<reference evidence="9 10" key="1">
    <citation type="journal article" date="2018" name="Mycol. Prog.">
        <title>Coniella lustricola, a new species from submerged detritus.</title>
        <authorList>
            <person name="Raudabaugh D.B."/>
            <person name="Iturriaga T."/>
            <person name="Carver A."/>
            <person name="Mondo S."/>
            <person name="Pangilinan J."/>
            <person name="Lipzen A."/>
            <person name="He G."/>
            <person name="Amirebrahimi M."/>
            <person name="Grigoriev I.V."/>
            <person name="Miller A.N."/>
        </authorList>
    </citation>
    <scope>NUCLEOTIDE SEQUENCE [LARGE SCALE GENOMIC DNA]</scope>
    <source>
        <strain evidence="9 10">B22-T-1</strain>
    </source>
</reference>
<dbReference type="Pfam" id="PF02176">
    <property type="entry name" value="zf-TRAF"/>
    <property type="match status" value="1"/>
</dbReference>
<proteinExistence type="predicted"/>
<feature type="compositionally biased region" description="Low complexity" evidence="6">
    <location>
        <begin position="509"/>
        <end position="518"/>
    </location>
</feature>
<dbReference type="SMART" id="SM00184">
    <property type="entry name" value="RING"/>
    <property type="match status" value="1"/>
</dbReference>
<dbReference type="GO" id="GO:0008270">
    <property type="term" value="F:zinc ion binding"/>
    <property type="evidence" value="ECO:0007669"/>
    <property type="project" value="UniProtKB-KW"/>
</dbReference>
<dbReference type="AlphaFoldDB" id="A0A2T3AGH2"/>